<comment type="caution">
    <text evidence="2">The sequence shown here is derived from an EMBL/GenBank/DDBJ whole genome shotgun (WGS) entry which is preliminary data.</text>
</comment>
<dbReference type="Proteomes" id="UP000741013">
    <property type="component" value="Unassembled WGS sequence"/>
</dbReference>
<feature type="domain" description="Peptidoglycan binding-like" evidence="1">
    <location>
        <begin position="119"/>
        <end position="169"/>
    </location>
</feature>
<dbReference type="Pfam" id="PF01471">
    <property type="entry name" value="PG_binding_1"/>
    <property type="match status" value="1"/>
</dbReference>
<dbReference type="PANTHER" id="PTHR30469:SF15">
    <property type="entry name" value="HLYD FAMILY OF SECRETION PROTEINS"/>
    <property type="match status" value="1"/>
</dbReference>
<dbReference type="InterPro" id="IPR036366">
    <property type="entry name" value="PGBDSf"/>
</dbReference>
<dbReference type="Gene3D" id="2.40.420.20">
    <property type="match status" value="1"/>
</dbReference>
<dbReference type="Gene3D" id="1.10.101.10">
    <property type="entry name" value="PGBD-like superfamily/PGBD"/>
    <property type="match status" value="1"/>
</dbReference>
<dbReference type="InterPro" id="IPR002477">
    <property type="entry name" value="Peptidoglycan-bd-like"/>
</dbReference>
<sequence>MKKKVAVPVALGLVLVAGAGVWVVAESGAEPAAPAVGAAQTADVAVRDLTRTEKLNGVVAYQDMRDLSAAQSGVITELPSVGTELTSGEVLMRVNDKPVVLLNGVVPAWRDLNSAVTDGPDVHQLETALLALGFGKPGAGYPDDDWSSKTTNAVKQLQKKIGAADDGVLSLGEVVFAEGDLHIAKLNAHEGAMTSPSAPVLTVQSTDRVVSVELEPLDRDLIEVGKAVEVELPSGDQAPGKIESVSTTLEMNADNKGVFKVTISLDAPDQVNGLALAPVTVHYVGTVVQQALSVPVSSVIGMAGGGNAVVVVAPDGTTKQVPVKLGEWGDGFVQVTGDLPIGTKVEIPV</sequence>
<reference evidence="2 3" key="1">
    <citation type="submission" date="2021-03" db="EMBL/GenBank/DDBJ databases">
        <title>Sequencing the genomes of 1000 actinobacteria strains.</title>
        <authorList>
            <person name="Klenk H.-P."/>
        </authorList>
    </citation>
    <scope>NUCLEOTIDE SEQUENCE [LARGE SCALE GENOMIC DNA]</scope>
    <source>
        <strain evidence="2 3">DSM 45510</strain>
    </source>
</reference>
<proteinExistence type="predicted"/>
<keyword evidence="3" id="KW-1185">Reference proteome</keyword>
<accession>A0ABS4PQM5</accession>
<protein>
    <submittedName>
        <fullName evidence="2">Multidrug efflux pump subunit AcrA (Membrane-fusion protein)</fullName>
    </submittedName>
</protein>
<gene>
    <name evidence="2" type="ORF">JOM49_002690</name>
</gene>
<dbReference type="EMBL" id="JAGGMS010000001">
    <property type="protein sequence ID" value="MBP2181164.1"/>
    <property type="molecule type" value="Genomic_DNA"/>
</dbReference>
<dbReference type="RefSeq" id="WP_209664619.1">
    <property type="nucleotide sequence ID" value="NZ_JAGGMS010000001.1"/>
</dbReference>
<organism evidence="2 3">
    <name type="scientific">Amycolatopsis magusensis</name>
    <dbReference type="NCBI Taxonomy" id="882444"/>
    <lineage>
        <taxon>Bacteria</taxon>
        <taxon>Bacillati</taxon>
        <taxon>Actinomycetota</taxon>
        <taxon>Actinomycetes</taxon>
        <taxon>Pseudonocardiales</taxon>
        <taxon>Pseudonocardiaceae</taxon>
        <taxon>Amycolatopsis</taxon>
    </lineage>
</organism>
<name>A0ABS4PQM5_9PSEU</name>
<evidence type="ECO:0000313" key="2">
    <source>
        <dbReference type="EMBL" id="MBP2181164.1"/>
    </source>
</evidence>
<dbReference type="PANTHER" id="PTHR30469">
    <property type="entry name" value="MULTIDRUG RESISTANCE PROTEIN MDTA"/>
    <property type="match status" value="1"/>
</dbReference>
<dbReference type="SUPFAM" id="SSF47090">
    <property type="entry name" value="PGBD-like"/>
    <property type="match status" value="1"/>
</dbReference>
<evidence type="ECO:0000313" key="3">
    <source>
        <dbReference type="Proteomes" id="UP000741013"/>
    </source>
</evidence>
<dbReference type="InterPro" id="IPR036365">
    <property type="entry name" value="PGBD-like_sf"/>
</dbReference>
<evidence type="ECO:0000259" key="1">
    <source>
        <dbReference type="Pfam" id="PF01471"/>
    </source>
</evidence>